<dbReference type="PANTHER" id="PTHR30273:SF2">
    <property type="entry name" value="PROTEIN FECR"/>
    <property type="match status" value="1"/>
</dbReference>
<dbReference type="EMBL" id="VCEJ01000005">
    <property type="protein sequence ID" value="TLU99442.1"/>
    <property type="molecule type" value="Genomic_DNA"/>
</dbReference>
<dbReference type="GO" id="GO:0016989">
    <property type="term" value="F:sigma factor antagonist activity"/>
    <property type="evidence" value="ECO:0007669"/>
    <property type="project" value="TreeGrafter"/>
</dbReference>
<dbReference type="InterPro" id="IPR006860">
    <property type="entry name" value="FecR"/>
</dbReference>
<dbReference type="OrthoDB" id="645173at2"/>
<proteinExistence type="predicted"/>
<dbReference type="Gene3D" id="2.60.120.1440">
    <property type="match status" value="1"/>
</dbReference>
<accession>A0A5R9KT24</accession>
<feature type="domain" description="Protein FecR C-terminal" evidence="2">
    <location>
        <begin position="294"/>
        <end position="361"/>
    </location>
</feature>
<gene>
    <name evidence="3" type="ORF">FEN17_23070</name>
</gene>
<dbReference type="InterPro" id="IPR032508">
    <property type="entry name" value="FecR_C"/>
</dbReference>
<feature type="domain" description="FecR protein" evidence="1">
    <location>
        <begin position="147"/>
        <end position="235"/>
    </location>
</feature>
<dbReference type="AlphaFoldDB" id="A0A5R9KT24"/>
<dbReference type="PIRSF" id="PIRSF018266">
    <property type="entry name" value="FecR"/>
    <property type="match status" value="1"/>
</dbReference>
<evidence type="ECO:0000259" key="1">
    <source>
        <dbReference type="Pfam" id="PF04773"/>
    </source>
</evidence>
<evidence type="ECO:0000313" key="4">
    <source>
        <dbReference type="Proteomes" id="UP000306402"/>
    </source>
</evidence>
<evidence type="ECO:0000259" key="2">
    <source>
        <dbReference type="Pfam" id="PF16344"/>
    </source>
</evidence>
<dbReference type="RefSeq" id="WP_138367732.1">
    <property type="nucleotide sequence ID" value="NZ_VCEJ01000005.1"/>
</dbReference>
<dbReference type="Gene3D" id="3.55.50.30">
    <property type="match status" value="1"/>
</dbReference>
<sequence length="367" mass="41921">MPNYRNFLPEELAADTSFRKWILFNDPVQEALWLEWLELNPDKTDVVNKAKDFLAVTEEGFDQISDEEVANEIYRLSHAIGEKKAQKSSIWMWFKPNWYHMAASVLLLIFAGWWFNKQTTSQQQSDQYKAILSQINEPLVEEKNTSDKAKLIILEDGSSVLLQPASRITYPKKFESGKREVFLNGEAFFEVAKNPDKPFYVYARTLATKVLGTSFKVSAFDEEREVKVVVKTGKVSVFPMTKEALETQHADDKLAGMVLTPNQQITYVAGELRLTRSLVPDPKLLELPIQRQSFDFKGTPITEVFETLEKSYGVKIIFDAEVMQNCYLTASLSDEPLFEKINLICRTIGAEYEQMDASIIVSSKGCF</sequence>
<protein>
    <submittedName>
        <fullName evidence="3">FecR family protein</fullName>
    </submittedName>
</protein>
<evidence type="ECO:0000313" key="3">
    <source>
        <dbReference type="EMBL" id="TLU99442.1"/>
    </source>
</evidence>
<organism evidence="3 4">
    <name type="scientific">Dyadobacter luticola</name>
    <dbReference type="NCBI Taxonomy" id="1979387"/>
    <lineage>
        <taxon>Bacteria</taxon>
        <taxon>Pseudomonadati</taxon>
        <taxon>Bacteroidota</taxon>
        <taxon>Cytophagia</taxon>
        <taxon>Cytophagales</taxon>
        <taxon>Spirosomataceae</taxon>
        <taxon>Dyadobacter</taxon>
    </lineage>
</organism>
<dbReference type="Proteomes" id="UP000306402">
    <property type="component" value="Unassembled WGS sequence"/>
</dbReference>
<reference evidence="3 4" key="1">
    <citation type="submission" date="2019-05" db="EMBL/GenBank/DDBJ databases">
        <authorList>
            <person name="Qu J.-H."/>
        </authorList>
    </citation>
    <scope>NUCLEOTIDE SEQUENCE [LARGE SCALE GENOMIC DNA]</scope>
    <source>
        <strain evidence="3 4">T17</strain>
    </source>
</reference>
<comment type="caution">
    <text evidence="3">The sequence shown here is derived from an EMBL/GenBank/DDBJ whole genome shotgun (WGS) entry which is preliminary data.</text>
</comment>
<dbReference type="Pfam" id="PF16344">
    <property type="entry name" value="FecR_C"/>
    <property type="match status" value="1"/>
</dbReference>
<dbReference type="PANTHER" id="PTHR30273">
    <property type="entry name" value="PERIPLASMIC SIGNAL SENSOR AND SIGMA FACTOR ACTIVATOR FECR-RELATED"/>
    <property type="match status" value="1"/>
</dbReference>
<dbReference type="InterPro" id="IPR012373">
    <property type="entry name" value="Ferrdict_sens_TM"/>
</dbReference>
<name>A0A5R9KT24_9BACT</name>
<dbReference type="Pfam" id="PF04773">
    <property type="entry name" value="FecR"/>
    <property type="match status" value="1"/>
</dbReference>
<keyword evidence="4" id="KW-1185">Reference proteome</keyword>